<sequence>MRKNLGNIFLLFFLFFYTEVFASTYTWSATISKKTAYLHEPVYIRYVCTFSDASELYTIDFNPAKEYEKYTVKNLRQSESIIEGKRVNSYEFVVYPKETGEIIIEFDALMKKTTKESIENTVIGRDNVQKEDFFVKKFKQKSFKIDVKETNSTLVGDFALKVKTNKPEVKAYEPYHMQIIIDGVGNFEAIKPIEFTIEGVKIFAAEPTQRQTLHEDGLHGEWSQKFAFVSEKDFIIPKIEIEYFNLKEQKIKSLAADNIEISVAKGFSKEELLDEEEKEKFVFNYDYLYFSLFFITGFFVGKIKIKKRAFKESEDKRFLQKIDEAKSMDELMVLLVLKNAKKYEKTISDIEAKKIVSLRNAKRLILD</sequence>
<accession>A0AAJ4DMA1</accession>
<reference evidence="3" key="1">
    <citation type="submission" date="2019-06" db="EMBL/GenBank/DDBJ databases">
        <title>Sulfurimonas gotlandica sp. nov., a chemoautotrophic and psychrotolerant epsilonproteobacterium isolated from a pelagic redoxcline, and an emended description of the genus Sulfurimonas.</title>
        <authorList>
            <person name="Wang S."/>
            <person name="Jiang L."/>
            <person name="Shao Z."/>
        </authorList>
    </citation>
    <scope>NUCLEOTIDE SEQUENCE [LARGE SCALE GENOMIC DNA]</scope>
    <source>
        <strain evidence="3">1-1N</strain>
    </source>
</reference>
<proteinExistence type="predicted"/>
<evidence type="ECO:0000313" key="3">
    <source>
        <dbReference type="Proteomes" id="UP000326061"/>
    </source>
</evidence>
<organism evidence="2 3">
    <name type="scientific">Sulfurimonas xiamenensis</name>
    <dbReference type="NCBI Taxonomy" id="2590021"/>
    <lineage>
        <taxon>Bacteria</taxon>
        <taxon>Pseudomonadati</taxon>
        <taxon>Campylobacterota</taxon>
        <taxon>Epsilonproteobacteria</taxon>
        <taxon>Campylobacterales</taxon>
        <taxon>Sulfurimonadaceae</taxon>
        <taxon>Sulfurimonas</taxon>
    </lineage>
</organism>
<evidence type="ECO:0000313" key="2">
    <source>
        <dbReference type="EMBL" id="QFR42922.1"/>
    </source>
</evidence>
<keyword evidence="1" id="KW-0812">Transmembrane</keyword>
<dbReference type="KEGG" id="suln:FJR47_02970"/>
<name>A0AAJ4DMA1_9BACT</name>
<feature type="transmembrane region" description="Helical" evidence="1">
    <location>
        <begin position="287"/>
        <end position="305"/>
    </location>
</feature>
<dbReference type="RefSeq" id="WP_152298985.1">
    <property type="nucleotide sequence ID" value="NZ_CP041166.1"/>
</dbReference>
<dbReference type="EMBL" id="CP041166">
    <property type="protein sequence ID" value="QFR42922.1"/>
    <property type="molecule type" value="Genomic_DNA"/>
</dbReference>
<protein>
    <submittedName>
        <fullName evidence="2">Protein BatD</fullName>
    </submittedName>
</protein>
<keyword evidence="1" id="KW-1133">Transmembrane helix</keyword>
<evidence type="ECO:0000256" key="1">
    <source>
        <dbReference type="SAM" id="Phobius"/>
    </source>
</evidence>
<keyword evidence="3" id="KW-1185">Reference proteome</keyword>
<dbReference type="Proteomes" id="UP000326061">
    <property type="component" value="Chromosome"/>
</dbReference>
<keyword evidence="1" id="KW-0472">Membrane</keyword>
<dbReference type="AlphaFoldDB" id="A0AAJ4DMA1"/>
<gene>
    <name evidence="2" type="ORF">FJR47_02970</name>
</gene>